<dbReference type="SUPFAM" id="SSF81901">
    <property type="entry name" value="HCP-like"/>
    <property type="match status" value="1"/>
</dbReference>
<gene>
    <name evidence="1" type="ORF">MKS91_01940</name>
</gene>
<dbReference type="SMART" id="SM00671">
    <property type="entry name" value="SEL1"/>
    <property type="match status" value="3"/>
</dbReference>
<dbReference type="Gene3D" id="1.25.40.10">
    <property type="entry name" value="Tetratricopeptide repeat domain"/>
    <property type="match status" value="1"/>
</dbReference>
<protein>
    <submittedName>
        <fullName evidence="1">Sel1 repeat family protein</fullName>
    </submittedName>
</protein>
<evidence type="ECO:0000313" key="2">
    <source>
        <dbReference type="Proteomes" id="UP001320768"/>
    </source>
</evidence>
<dbReference type="RefSeq" id="WP_258569157.1">
    <property type="nucleotide sequence ID" value="NZ_JAKUDN010000002.1"/>
</dbReference>
<dbReference type="PANTHER" id="PTHR11102">
    <property type="entry name" value="SEL-1-LIKE PROTEIN"/>
    <property type="match status" value="1"/>
</dbReference>
<dbReference type="InterPro" id="IPR006597">
    <property type="entry name" value="Sel1-like"/>
</dbReference>
<dbReference type="InterPro" id="IPR050767">
    <property type="entry name" value="Sel1_AlgK"/>
</dbReference>
<accession>A0ABT1L4E9</accession>
<dbReference type="Proteomes" id="UP001320768">
    <property type="component" value="Unassembled WGS sequence"/>
</dbReference>
<dbReference type="EMBL" id="JAKUDN010000002">
    <property type="protein sequence ID" value="MCP8352047.1"/>
    <property type="molecule type" value="Genomic_DNA"/>
</dbReference>
<proteinExistence type="predicted"/>
<dbReference type="PANTHER" id="PTHR11102:SF160">
    <property type="entry name" value="ERAD-ASSOCIATED E3 UBIQUITIN-PROTEIN LIGASE COMPONENT HRD3"/>
    <property type="match status" value="1"/>
</dbReference>
<reference evidence="1 2" key="1">
    <citation type="journal article" date="2022" name="Nat. Microbiol.">
        <title>The microbiome of a bacterivorous marine choanoflagellate contains a resource-demanding obligate bacterial associate.</title>
        <authorList>
            <person name="Needham D.M."/>
            <person name="Poirier C."/>
            <person name="Bachy C."/>
            <person name="George E.E."/>
            <person name="Wilken S."/>
            <person name="Yung C.C.M."/>
            <person name="Limardo A.J."/>
            <person name="Morando M."/>
            <person name="Sudek L."/>
            <person name="Malmstrom R.R."/>
            <person name="Keeling P.J."/>
            <person name="Santoro A.E."/>
            <person name="Worden A.Z."/>
        </authorList>
    </citation>
    <scope>NUCLEOTIDE SEQUENCE [LARGE SCALE GENOMIC DNA]</scope>
    <source>
        <strain evidence="1 2">Comchoano-2</strain>
    </source>
</reference>
<dbReference type="InterPro" id="IPR011990">
    <property type="entry name" value="TPR-like_helical_dom_sf"/>
</dbReference>
<dbReference type="Pfam" id="PF08238">
    <property type="entry name" value="Sel1"/>
    <property type="match status" value="3"/>
</dbReference>
<name>A0ABT1L4E9_9GAMM</name>
<comment type="caution">
    <text evidence="1">The sequence shown here is derived from an EMBL/GenBank/DDBJ whole genome shotgun (WGS) entry which is preliminary data.</text>
</comment>
<evidence type="ECO:0000313" key="1">
    <source>
        <dbReference type="EMBL" id="MCP8352047.1"/>
    </source>
</evidence>
<sequence length="224" mass="25576">MQDELKMRFEYYFCSKTTPQNIDVAHVCLQKITDPIFRSKWQQFVCDMPHILNVRAKWNKGDDAELFPLLKGLSTKYIYGEIQFKLAVLYELGRGVAKDVDVALRHYLLAANLGHGGAMVNIALIYAQGKVGIQESMTAANLWFDKALRLEHPYVYFQMGLLYWHGTGVQKNPSYALELVNKSAAKEFKMAKDFLSSLPVDHRGLEDKPSSCHDPFGLLEKKRV</sequence>
<keyword evidence="2" id="KW-1185">Reference proteome</keyword>
<organism evidence="1 2">
    <name type="scientific">Candidatus Synchoanobacter obligatus</name>
    <dbReference type="NCBI Taxonomy" id="2919597"/>
    <lineage>
        <taxon>Bacteria</taxon>
        <taxon>Pseudomonadati</taxon>
        <taxon>Pseudomonadota</taxon>
        <taxon>Gammaproteobacteria</taxon>
        <taxon>Candidatus Comchoanobacterales</taxon>
        <taxon>Candidatus Comchoanobacteraceae</taxon>
        <taxon>Candidatus Synchoanobacter</taxon>
    </lineage>
</organism>